<dbReference type="GO" id="GO:0031012">
    <property type="term" value="C:extracellular matrix"/>
    <property type="evidence" value="ECO:0007669"/>
    <property type="project" value="TreeGrafter"/>
</dbReference>
<accession>A0AAE1GYY3</accession>
<dbReference type="PANTHER" id="PTHR24373">
    <property type="entry name" value="SLIT RELATED LEUCINE-RICH REPEAT NEURONAL PROTEIN"/>
    <property type="match status" value="1"/>
</dbReference>
<organism evidence="7 8">
    <name type="scientific">Frankliniella fusca</name>
    <dbReference type="NCBI Taxonomy" id="407009"/>
    <lineage>
        <taxon>Eukaryota</taxon>
        <taxon>Metazoa</taxon>
        <taxon>Ecdysozoa</taxon>
        <taxon>Arthropoda</taxon>
        <taxon>Hexapoda</taxon>
        <taxon>Insecta</taxon>
        <taxon>Pterygota</taxon>
        <taxon>Neoptera</taxon>
        <taxon>Paraneoptera</taxon>
        <taxon>Thysanoptera</taxon>
        <taxon>Terebrantia</taxon>
        <taxon>Thripoidea</taxon>
        <taxon>Thripidae</taxon>
        <taxon>Frankliniella</taxon>
    </lineage>
</organism>
<dbReference type="InterPro" id="IPR003591">
    <property type="entry name" value="Leu-rich_rpt_typical-subtyp"/>
</dbReference>
<dbReference type="AlphaFoldDB" id="A0AAE1GYY3"/>
<dbReference type="InterPro" id="IPR050328">
    <property type="entry name" value="Dev_Immune_Receptor"/>
</dbReference>
<keyword evidence="1" id="KW-0433">Leucine-rich repeat</keyword>
<keyword evidence="6" id="KW-1133">Transmembrane helix</keyword>
<protein>
    <submittedName>
        <fullName evidence="7">Leucine-rich repeat neuronal protein 2</fullName>
    </submittedName>
</protein>
<dbReference type="EMBL" id="JAHWGI010000283">
    <property type="protein sequence ID" value="KAK3911654.1"/>
    <property type="molecule type" value="Genomic_DNA"/>
</dbReference>
<name>A0AAE1GYY3_9NEOP</name>
<keyword evidence="8" id="KW-1185">Reference proteome</keyword>
<feature type="transmembrane region" description="Helical" evidence="6">
    <location>
        <begin position="530"/>
        <end position="554"/>
    </location>
</feature>
<dbReference type="PANTHER" id="PTHR24373:SF130">
    <property type="entry name" value="LEUCINE-RICH REPEAT AND IMMUNOGLOBULIN-LIKE DOMAIN-CONTAINING NOGO RECEPTOR-INTERACTING PROTEIN 3"/>
    <property type="match status" value="1"/>
</dbReference>
<comment type="caution">
    <text evidence="7">The sequence shown here is derived from an EMBL/GenBank/DDBJ whole genome shotgun (WGS) entry which is preliminary data.</text>
</comment>
<evidence type="ECO:0000256" key="5">
    <source>
        <dbReference type="SAM" id="MobiDB-lite"/>
    </source>
</evidence>
<dbReference type="SMART" id="SM00369">
    <property type="entry name" value="LRR_TYP"/>
    <property type="match status" value="10"/>
</dbReference>
<keyword evidence="6" id="KW-0472">Membrane</keyword>
<gene>
    <name evidence="7" type="ORF">KUF71_021315</name>
</gene>
<keyword evidence="4" id="KW-0325">Glycoprotein</keyword>
<evidence type="ECO:0000313" key="8">
    <source>
        <dbReference type="Proteomes" id="UP001219518"/>
    </source>
</evidence>
<dbReference type="InterPro" id="IPR001611">
    <property type="entry name" value="Leu-rich_rpt"/>
</dbReference>
<dbReference type="FunFam" id="3.80.10.10:FF:000770">
    <property type="entry name" value="Uncharacterized protein"/>
    <property type="match status" value="1"/>
</dbReference>
<dbReference type="Proteomes" id="UP001219518">
    <property type="component" value="Unassembled WGS sequence"/>
</dbReference>
<reference evidence="7" key="2">
    <citation type="journal article" date="2023" name="BMC Genomics">
        <title>Pest status, molecular evolution, and epigenetic factors derived from the genome assembly of Frankliniella fusca, a thysanopteran phytovirus vector.</title>
        <authorList>
            <person name="Catto M.A."/>
            <person name="Labadie P.E."/>
            <person name="Jacobson A.L."/>
            <person name="Kennedy G.G."/>
            <person name="Srinivasan R."/>
            <person name="Hunt B.G."/>
        </authorList>
    </citation>
    <scope>NUCLEOTIDE SEQUENCE</scope>
    <source>
        <strain evidence="7">PL_HMW_Pooled</strain>
    </source>
</reference>
<feature type="compositionally biased region" description="Pro residues" evidence="5">
    <location>
        <begin position="35"/>
        <end position="47"/>
    </location>
</feature>
<evidence type="ECO:0000256" key="2">
    <source>
        <dbReference type="ARBA" id="ARBA00022729"/>
    </source>
</evidence>
<evidence type="ECO:0000313" key="7">
    <source>
        <dbReference type="EMBL" id="KAK3911654.1"/>
    </source>
</evidence>
<keyword evidence="3" id="KW-0677">Repeat</keyword>
<evidence type="ECO:0000256" key="6">
    <source>
        <dbReference type="SAM" id="Phobius"/>
    </source>
</evidence>
<evidence type="ECO:0000256" key="4">
    <source>
        <dbReference type="ARBA" id="ARBA00023180"/>
    </source>
</evidence>
<feature type="region of interest" description="Disordered" evidence="5">
    <location>
        <begin position="1"/>
        <end position="47"/>
    </location>
</feature>
<reference evidence="7" key="1">
    <citation type="submission" date="2021-07" db="EMBL/GenBank/DDBJ databases">
        <authorList>
            <person name="Catto M.A."/>
            <person name="Jacobson A."/>
            <person name="Kennedy G."/>
            <person name="Labadie P."/>
            <person name="Hunt B.G."/>
            <person name="Srinivasan R."/>
        </authorList>
    </citation>
    <scope>NUCLEOTIDE SEQUENCE</scope>
    <source>
        <strain evidence="7">PL_HMW_Pooled</strain>
        <tissue evidence="7">Head</tissue>
    </source>
</reference>
<keyword evidence="6" id="KW-0812">Transmembrane</keyword>
<evidence type="ECO:0000256" key="3">
    <source>
        <dbReference type="ARBA" id="ARBA00022737"/>
    </source>
</evidence>
<sequence length="723" mass="77467">MADGGERPGPGPGPAALDGAGTTCPTTWSWRQRLRPPPPASPPPPAPCPAAARSRCPWWPRPLALALLLALLLPPAAAFCPGGCVCNTLRISCEDAGLDVVPFQLNPEASTITLRGNNILSVEYTVNFYQHLQQLDVSQNRLQSLGSKNFDALERLVSLNVSGNEIAALGKDVFRGLRALRVLDLSDNLLEQLERHAFAEMHDLWELHLRRNRLAAVADGVFDALSNLRVLQLADNQLLAVPSGALSRLTSLRALHLGGNLLEELGARAFSPLRDLAVLELDDNVIADVHPAALEGLAALERLDLADNNVTAVPTVPLAGLRRLSYLDLSGNMFAAVGPAAFYGLAELRVLRLNRLVRLTRVDARAFQDNKRLEAVWLESNVRLSALPPRLLHGSPLLARVSVRGSGLASLDAAHFPLDRLQTLDVADVPLTCNCSLLWLWLLCREQRQHANALANNETSTPAAATAAAPPDSPALVSALPFLGVADSPAQALHPVILSVERVRCAGPADLRGFAVLDVPEADVRCEASWMAVVMVTLVVLALFAATCAVLFFLSAGRWCGGGEKDASDVSTDSFATQHSTLHHKHGLGGLGLGTLPRTPPVMVMPADAKLLEPTYATIGLPGLPPAAPASYDTYGKKDRQDAAVNGVNAYQRALNNWDSSFNGNGAHHAHHTLTMGRHAGHAADQPRHAAKQAPGSYGTYHNHNHYSMAIDMTKKPPHIVYV</sequence>
<dbReference type="Pfam" id="PF13855">
    <property type="entry name" value="LRR_8"/>
    <property type="match status" value="2"/>
</dbReference>
<dbReference type="InterPro" id="IPR032675">
    <property type="entry name" value="LRR_dom_sf"/>
</dbReference>
<proteinExistence type="predicted"/>
<keyword evidence="2" id="KW-0732">Signal</keyword>
<dbReference type="SUPFAM" id="SSF52058">
    <property type="entry name" value="L domain-like"/>
    <property type="match status" value="1"/>
</dbReference>
<evidence type="ECO:0000256" key="1">
    <source>
        <dbReference type="ARBA" id="ARBA00022614"/>
    </source>
</evidence>
<dbReference type="Gene3D" id="3.80.10.10">
    <property type="entry name" value="Ribonuclease Inhibitor"/>
    <property type="match status" value="3"/>
</dbReference>
<dbReference type="GO" id="GO:0005615">
    <property type="term" value="C:extracellular space"/>
    <property type="evidence" value="ECO:0007669"/>
    <property type="project" value="TreeGrafter"/>
</dbReference>